<evidence type="ECO:0000313" key="3">
    <source>
        <dbReference type="Proteomes" id="UP001565368"/>
    </source>
</evidence>
<keyword evidence="3" id="KW-1185">Reference proteome</keyword>
<gene>
    <name evidence="2" type="ORF">Q8F55_003235</name>
</gene>
<feature type="domain" description="ChrR-like cupin" evidence="1">
    <location>
        <begin position="25"/>
        <end position="103"/>
    </location>
</feature>
<protein>
    <recommendedName>
        <fullName evidence="1">ChrR-like cupin domain-containing protein</fullName>
    </recommendedName>
</protein>
<dbReference type="Proteomes" id="UP001565368">
    <property type="component" value="Unassembled WGS sequence"/>
</dbReference>
<evidence type="ECO:0000259" key="1">
    <source>
        <dbReference type="Pfam" id="PF12973"/>
    </source>
</evidence>
<dbReference type="RefSeq" id="XP_069212168.1">
    <property type="nucleotide sequence ID" value="XM_069351782.1"/>
</dbReference>
<sequence length="112" mass="12483">MPKTMTNFHPSEEVAGELIDGLITDRVLNFDKDTANVTRMQTYAPGWKAGAHSHDYWEEVLVLKGRIFDETLNRWVEPGEYACRPPGQVHGPMEAGPEGATVLLINTSSWGK</sequence>
<evidence type="ECO:0000313" key="2">
    <source>
        <dbReference type="EMBL" id="KAL1412224.1"/>
    </source>
</evidence>
<dbReference type="InterPro" id="IPR025979">
    <property type="entry name" value="ChrR-like_cupin_dom"/>
</dbReference>
<name>A0ABR3QBY9_9TREE</name>
<dbReference type="Pfam" id="PF12973">
    <property type="entry name" value="Cupin_7"/>
    <property type="match status" value="1"/>
</dbReference>
<accession>A0ABR3QBY9</accession>
<organism evidence="2 3">
    <name type="scientific">Vanrija albida</name>
    <dbReference type="NCBI Taxonomy" id="181172"/>
    <lineage>
        <taxon>Eukaryota</taxon>
        <taxon>Fungi</taxon>
        <taxon>Dikarya</taxon>
        <taxon>Basidiomycota</taxon>
        <taxon>Agaricomycotina</taxon>
        <taxon>Tremellomycetes</taxon>
        <taxon>Trichosporonales</taxon>
        <taxon>Trichosporonaceae</taxon>
        <taxon>Vanrija</taxon>
    </lineage>
</organism>
<dbReference type="GeneID" id="95984278"/>
<proteinExistence type="predicted"/>
<comment type="caution">
    <text evidence="2">The sequence shown here is derived from an EMBL/GenBank/DDBJ whole genome shotgun (WGS) entry which is preliminary data.</text>
</comment>
<dbReference type="EMBL" id="JBBXJM010000002">
    <property type="protein sequence ID" value="KAL1412224.1"/>
    <property type="molecule type" value="Genomic_DNA"/>
</dbReference>
<dbReference type="InterPro" id="IPR014710">
    <property type="entry name" value="RmlC-like_jellyroll"/>
</dbReference>
<dbReference type="SUPFAM" id="SSF51182">
    <property type="entry name" value="RmlC-like cupins"/>
    <property type="match status" value="1"/>
</dbReference>
<reference evidence="2 3" key="1">
    <citation type="submission" date="2023-08" db="EMBL/GenBank/DDBJ databases">
        <title>Annotated Genome Sequence of Vanrija albida AlHP1.</title>
        <authorList>
            <person name="Herzog R."/>
        </authorList>
    </citation>
    <scope>NUCLEOTIDE SEQUENCE [LARGE SCALE GENOMIC DNA]</scope>
    <source>
        <strain evidence="2 3">AlHP1</strain>
    </source>
</reference>
<dbReference type="InterPro" id="IPR011051">
    <property type="entry name" value="RmlC_Cupin_sf"/>
</dbReference>
<dbReference type="Gene3D" id="2.60.120.10">
    <property type="entry name" value="Jelly Rolls"/>
    <property type="match status" value="1"/>
</dbReference>